<comment type="caution">
    <text evidence="2">The sequence shown here is derived from an EMBL/GenBank/DDBJ whole genome shotgun (WGS) entry which is preliminary data.</text>
</comment>
<dbReference type="SUPFAM" id="SSF51735">
    <property type="entry name" value="NAD(P)-binding Rossmann-fold domains"/>
    <property type="match status" value="1"/>
</dbReference>
<accession>A0ABV2WP38</accession>
<organism evidence="2 3">
    <name type="scientific">Nocardia rhamnosiphila</name>
    <dbReference type="NCBI Taxonomy" id="426716"/>
    <lineage>
        <taxon>Bacteria</taxon>
        <taxon>Bacillati</taxon>
        <taxon>Actinomycetota</taxon>
        <taxon>Actinomycetes</taxon>
        <taxon>Mycobacteriales</taxon>
        <taxon>Nocardiaceae</taxon>
        <taxon>Nocardia</taxon>
    </lineage>
</organism>
<protein>
    <submittedName>
        <fullName evidence="2">Uncharacterized protein</fullName>
    </submittedName>
</protein>
<dbReference type="RefSeq" id="WP_356957043.1">
    <property type="nucleotide sequence ID" value="NZ_JBEYBD010000008.1"/>
</dbReference>
<proteinExistence type="predicted"/>
<evidence type="ECO:0000256" key="1">
    <source>
        <dbReference type="SAM" id="MobiDB-lite"/>
    </source>
</evidence>
<sequence>MRVGIFGATGGTGHLVQRPLAAGRHDRAVVHDPAVPPGANRPGLGASTGEAMAPDAIGPAVADPDAAVPALGPAILAAPAEPATIGHSLSLGY</sequence>
<feature type="region of interest" description="Disordered" evidence="1">
    <location>
        <begin position="30"/>
        <end position="58"/>
    </location>
</feature>
<name>A0ABV2WP38_9NOCA</name>
<reference evidence="2 3" key="1">
    <citation type="submission" date="2024-06" db="EMBL/GenBank/DDBJ databases">
        <title>The Natural Products Discovery Center: Release of the First 8490 Sequenced Strains for Exploring Actinobacteria Biosynthetic Diversity.</title>
        <authorList>
            <person name="Kalkreuter E."/>
            <person name="Kautsar S.A."/>
            <person name="Yang D."/>
            <person name="Bader C.D."/>
            <person name="Teijaro C.N."/>
            <person name="Fluegel L."/>
            <person name="Davis C.M."/>
            <person name="Simpson J.R."/>
            <person name="Lauterbach L."/>
            <person name="Steele A.D."/>
            <person name="Gui C."/>
            <person name="Meng S."/>
            <person name="Li G."/>
            <person name="Viehrig K."/>
            <person name="Ye F."/>
            <person name="Su P."/>
            <person name="Kiefer A.F."/>
            <person name="Nichols A."/>
            <person name="Cepeda A.J."/>
            <person name="Yan W."/>
            <person name="Fan B."/>
            <person name="Jiang Y."/>
            <person name="Adhikari A."/>
            <person name="Zheng C.-J."/>
            <person name="Schuster L."/>
            <person name="Cowan T.M."/>
            <person name="Smanski M.J."/>
            <person name="Chevrette M.G."/>
            <person name="De Carvalho L.P.S."/>
            <person name="Shen B."/>
        </authorList>
    </citation>
    <scope>NUCLEOTIDE SEQUENCE [LARGE SCALE GENOMIC DNA]</scope>
    <source>
        <strain evidence="2 3">NPDC019708</strain>
    </source>
</reference>
<dbReference type="EMBL" id="JBEYBF010000007">
    <property type="protein sequence ID" value="MEU1952645.1"/>
    <property type="molecule type" value="Genomic_DNA"/>
</dbReference>
<dbReference type="InterPro" id="IPR036291">
    <property type="entry name" value="NAD(P)-bd_dom_sf"/>
</dbReference>
<evidence type="ECO:0000313" key="2">
    <source>
        <dbReference type="EMBL" id="MEU1952645.1"/>
    </source>
</evidence>
<gene>
    <name evidence="2" type="ORF">ABZ510_12345</name>
</gene>
<dbReference type="Proteomes" id="UP001550628">
    <property type="component" value="Unassembled WGS sequence"/>
</dbReference>
<dbReference type="Gene3D" id="3.40.50.720">
    <property type="entry name" value="NAD(P)-binding Rossmann-like Domain"/>
    <property type="match status" value="1"/>
</dbReference>
<evidence type="ECO:0000313" key="3">
    <source>
        <dbReference type="Proteomes" id="UP001550628"/>
    </source>
</evidence>
<keyword evidence="3" id="KW-1185">Reference proteome</keyword>